<proteinExistence type="predicted"/>
<protein>
    <submittedName>
        <fullName evidence="1">Uncharacterized protein</fullName>
    </submittedName>
</protein>
<accession>A0A1Z4LZ63</accession>
<dbReference type="Proteomes" id="UP000218418">
    <property type="component" value="Chromosome"/>
</dbReference>
<keyword evidence="2" id="KW-1185">Reference proteome</keyword>
<evidence type="ECO:0000313" key="2">
    <source>
        <dbReference type="Proteomes" id="UP000218418"/>
    </source>
</evidence>
<reference evidence="1 2" key="1">
    <citation type="submission" date="2017-06" db="EMBL/GenBank/DDBJ databases">
        <title>Genome sequencing of cyanobaciteial culture collection at National Institute for Environmental Studies (NIES).</title>
        <authorList>
            <person name="Hirose Y."/>
            <person name="Shimura Y."/>
            <person name="Fujisawa T."/>
            <person name="Nakamura Y."/>
            <person name="Kawachi M."/>
        </authorList>
    </citation>
    <scope>NUCLEOTIDE SEQUENCE [LARGE SCALE GENOMIC DNA]</scope>
    <source>
        <strain evidence="1 2">NIES-267</strain>
    </source>
</reference>
<gene>
    <name evidence="1" type="ORF">NIES267_60320</name>
</gene>
<dbReference type="AlphaFoldDB" id="A0A1Z4LZ63"/>
<dbReference type="EMBL" id="AP018227">
    <property type="protein sequence ID" value="BAY86522.1"/>
    <property type="molecule type" value="Genomic_DNA"/>
</dbReference>
<organism evidence="1 2">
    <name type="scientific">Calothrix parasitica NIES-267</name>
    <dbReference type="NCBI Taxonomy" id="1973488"/>
    <lineage>
        <taxon>Bacteria</taxon>
        <taxon>Bacillati</taxon>
        <taxon>Cyanobacteriota</taxon>
        <taxon>Cyanophyceae</taxon>
        <taxon>Nostocales</taxon>
        <taxon>Calotrichaceae</taxon>
        <taxon>Calothrix</taxon>
    </lineage>
</organism>
<evidence type="ECO:0000313" key="1">
    <source>
        <dbReference type="EMBL" id="BAY86522.1"/>
    </source>
</evidence>
<name>A0A1Z4LZ63_9CYAN</name>
<sequence length="79" mass="8855">MTSINTSVSRNILQNRLSIIQGDLIELDFLTSSQAEFTYIAICNKAMICLRYIINVFLIIQSQIGSGDVADNYIFGSFK</sequence>